<dbReference type="AlphaFoldDB" id="A0A1G2BZG8"/>
<name>A0A1G2BZG8_9BACT</name>
<comment type="caution">
    <text evidence="1">The sequence shown here is derived from an EMBL/GenBank/DDBJ whole genome shotgun (WGS) entry which is preliminary data.</text>
</comment>
<sequence length="221" mass="25489">MELKLKDIKKDPRINSFIDQTDKYMHSLGYTDHGRRHLDIVGDRSKILAKAVGLSAKDQEIAAISGWCHDMGNFLGRTQHHYWAGMLFSQCYINQADPVQISRIIQAIVSHDKDDLKIVDKITACLIIADKSDVHRNRVVIKNNKKIKEDIHDRVNYAVTANHLNINNKKKTITLSLTLDTKVTNIMDYFSIFVERMNYCQKAAEYLKYDFNLNINHTKLA</sequence>
<reference evidence="1 2" key="1">
    <citation type="journal article" date="2016" name="Nat. Commun.">
        <title>Thousands of microbial genomes shed light on interconnected biogeochemical processes in an aquifer system.</title>
        <authorList>
            <person name="Anantharaman K."/>
            <person name="Brown C.T."/>
            <person name="Hug L.A."/>
            <person name="Sharon I."/>
            <person name="Castelle C.J."/>
            <person name="Probst A.J."/>
            <person name="Thomas B.C."/>
            <person name="Singh A."/>
            <person name="Wilkins M.J."/>
            <person name="Karaoz U."/>
            <person name="Brodie E.L."/>
            <person name="Williams K.H."/>
            <person name="Hubbard S.S."/>
            <person name="Banfield J.F."/>
        </authorList>
    </citation>
    <scope>NUCLEOTIDE SEQUENCE [LARGE SCALE GENOMIC DNA]</scope>
</reference>
<evidence type="ECO:0008006" key="3">
    <source>
        <dbReference type="Google" id="ProtNLM"/>
    </source>
</evidence>
<gene>
    <name evidence="1" type="ORF">A2406_03050</name>
</gene>
<protein>
    <recommendedName>
        <fullName evidence="3">HD domain-containing protein</fullName>
    </recommendedName>
</protein>
<dbReference type="SUPFAM" id="SSF109604">
    <property type="entry name" value="HD-domain/PDEase-like"/>
    <property type="match status" value="1"/>
</dbReference>
<dbReference type="Gene3D" id="1.10.3210.10">
    <property type="entry name" value="Hypothetical protein af1432"/>
    <property type="match status" value="1"/>
</dbReference>
<proteinExistence type="predicted"/>
<evidence type="ECO:0000313" key="1">
    <source>
        <dbReference type="EMBL" id="OGY94366.1"/>
    </source>
</evidence>
<dbReference type="EMBL" id="MHKQ01000009">
    <property type="protein sequence ID" value="OGY94366.1"/>
    <property type="molecule type" value="Genomic_DNA"/>
</dbReference>
<dbReference type="Proteomes" id="UP000177626">
    <property type="component" value="Unassembled WGS sequence"/>
</dbReference>
<accession>A0A1G2BZG8</accession>
<evidence type="ECO:0000313" key="2">
    <source>
        <dbReference type="Proteomes" id="UP000177626"/>
    </source>
</evidence>
<organism evidence="1 2">
    <name type="scientific">Candidatus Komeilibacteria bacterium RIFOXYC1_FULL_37_11</name>
    <dbReference type="NCBI Taxonomy" id="1798555"/>
    <lineage>
        <taxon>Bacteria</taxon>
        <taxon>Candidatus Komeiliibacteriota</taxon>
    </lineage>
</organism>